<evidence type="ECO:0000313" key="8">
    <source>
        <dbReference type="EMBL" id="USR90181.1"/>
    </source>
</evidence>
<feature type="domain" description="Major facilitator superfamily (MFS) profile" evidence="7">
    <location>
        <begin position="14"/>
        <end position="394"/>
    </location>
</feature>
<dbReference type="Pfam" id="PF07690">
    <property type="entry name" value="MFS_1"/>
    <property type="match status" value="1"/>
</dbReference>
<dbReference type="EMBL" id="CP098611">
    <property type="protein sequence ID" value="USR90181.1"/>
    <property type="molecule type" value="Genomic_DNA"/>
</dbReference>
<keyword evidence="5 6" id="KW-0472">Membrane</keyword>
<evidence type="ECO:0000256" key="3">
    <source>
        <dbReference type="ARBA" id="ARBA00022692"/>
    </source>
</evidence>
<gene>
    <name evidence="8" type="ORF">NEA10_15190</name>
</gene>
<feature type="transmembrane region" description="Helical" evidence="6">
    <location>
        <begin position="105"/>
        <end position="126"/>
    </location>
</feature>
<dbReference type="PROSITE" id="PS50850">
    <property type="entry name" value="MFS"/>
    <property type="match status" value="1"/>
</dbReference>
<evidence type="ECO:0000256" key="1">
    <source>
        <dbReference type="ARBA" id="ARBA00004651"/>
    </source>
</evidence>
<dbReference type="InterPro" id="IPR020846">
    <property type="entry name" value="MFS_dom"/>
</dbReference>
<feature type="transmembrane region" description="Helical" evidence="6">
    <location>
        <begin position="340"/>
        <end position="366"/>
    </location>
</feature>
<feature type="transmembrane region" description="Helical" evidence="6">
    <location>
        <begin position="218"/>
        <end position="238"/>
    </location>
</feature>
<feature type="transmembrane region" description="Helical" evidence="6">
    <location>
        <begin position="372"/>
        <end position="390"/>
    </location>
</feature>
<name>A0ABY5AML9_9CYAN</name>
<feature type="transmembrane region" description="Helical" evidence="6">
    <location>
        <begin position="282"/>
        <end position="300"/>
    </location>
</feature>
<accession>A0ABY5AML9</accession>
<feature type="transmembrane region" description="Helical" evidence="6">
    <location>
        <begin position="306"/>
        <end position="328"/>
    </location>
</feature>
<feature type="transmembrane region" description="Helical" evidence="6">
    <location>
        <begin position="12"/>
        <end position="35"/>
    </location>
</feature>
<comment type="subcellular location">
    <subcellularLocation>
        <location evidence="1">Cell membrane</location>
        <topology evidence="1">Multi-pass membrane protein</topology>
    </subcellularLocation>
</comment>
<dbReference type="Gene3D" id="1.20.1250.20">
    <property type="entry name" value="MFS general substrate transporter like domains"/>
    <property type="match status" value="1"/>
</dbReference>
<feature type="transmembrane region" description="Helical" evidence="6">
    <location>
        <begin position="47"/>
        <end position="68"/>
    </location>
</feature>
<evidence type="ECO:0000256" key="2">
    <source>
        <dbReference type="ARBA" id="ARBA00022475"/>
    </source>
</evidence>
<dbReference type="InterPro" id="IPR050189">
    <property type="entry name" value="MFS_Efflux_Transporters"/>
</dbReference>
<dbReference type="InterPro" id="IPR036259">
    <property type="entry name" value="MFS_trans_sf"/>
</dbReference>
<protein>
    <submittedName>
        <fullName evidence="8">MFS transporter</fullName>
    </submittedName>
</protein>
<evidence type="ECO:0000256" key="6">
    <source>
        <dbReference type="SAM" id="Phobius"/>
    </source>
</evidence>
<feature type="transmembrane region" description="Helical" evidence="6">
    <location>
        <begin position="250"/>
        <end position="270"/>
    </location>
</feature>
<sequence>MTDWVRKFSRETLRVPVILGAGSLTTMAGGAIAPVLPDLMQELNIDLAWGGTLASFHCLTLALSSPLLGLLADKIGPSRVLFPAMTFYGIFGVVGAWMPNFWSLLVVRGLLGIACGGLAASCLGVLGRLYEGEERTRMLGFATAVLTITGIVYPLLGGLVGNNDWQYAFYLNGIAFPLGLLGLYAFNTSSSFSSKSSPSQGLGGKLTRELSRLVTARLLVTMGLSSIAMYAVVIYAPIYLDQALGLTPKLNGMVLASRAIGAAFISAFGAKPLAKMIGLNQSTALGFGIMAATLAPIPWITELWGVLLAAALFGLGFGIVLPNLYNALANLSPFELRASILAVGTGISFLGQFASPVLLGVVLNIWDLATVFYAASILTILAGLLLFAPLPQSQS</sequence>
<organism evidence="8 9">
    <name type="scientific">Phormidium yuhuli AB48</name>
    <dbReference type="NCBI Taxonomy" id="2940671"/>
    <lineage>
        <taxon>Bacteria</taxon>
        <taxon>Bacillati</taxon>
        <taxon>Cyanobacteriota</taxon>
        <taxon>Cyanophyceae</taxon>
        <taxon>Oscillatoriophycideae</taxon>
        <taxon>Oscillatoriales</taxon>
        <taxon>Oscillatoriaceae</taxon>
        <taxon>Phormidium</taxon>
        <taxon>Phormidium yuhuli</taxon>
    </lineage>
</organism>
<feature type="transmembrane region" description="Helical" evidence="6">
    <location>
        <begin position="138"/>
        <end position="161"/>
    </location>
</feature>
<dbReference type="SUPFAM" id="SSF103473">
    <property type="entry name" value="MFS general substrate transporter"/>
    <property type="match status" value="1"/>
</dbReference>
<dbReference type="Proteomes" id="UP001056708">
    <property type="component" value="Chromosome"/>
</dbReference>
<dbReference type="PANTHER" id="PTHR43124">
    <property type="entry name" value="PURINE EFFLUX PUMP PBUE"/>
    <property type="match status" value="1"/>
</dbReference>
<evidence type="ECO:0000256" key="5">
    <source>
        <dbReference type="ARBA" id="ARBA00023136"/>
    </source>
</evidence>
<dbReference type="PANTHER" id="PTHR43124:SF3">
    <property type="entry name" value="CHLORAMPHENICOL EFFLUX PUMP RV0191"/>
    <property type="match status" value="1"/>
</dbReference>
<keyword evidence="2" id="KW-1003">Cell membrane</keyword>
<feature type="transmembrane region" description="Helical" evidence="6">
    <location>
        <begin position="167"/>
        <end position="186"/>
    </location>
</feature>
<dbReference type="RefSeq" id="WP_252662023.1">
    <property type="nucleotide sequence ID" value="NZ_CP098611.1"/>
</dbReference>
<keyword evidence="4 6" id="KW-1133">Transmembrane helix</keyword>
<feature type="transmembrane region" description="Helical" evidence="6">
    <location>
        <begin position="80"/>
        <end position="99"/>
    </location>
</feature>
<keyword evidence="3 6" id="KW-0812">Transmembrane</keyword>
<keyword evidence="9" id="KW-1185">Reference proteome</keyword>
<evidence type="ECO:0000313" key="9">
    <source>
        <dbReference type="Proteomes" id="UP001056708"/>
    </source>
</evidence>
<proteinExistence type="predicted"/>
<reference evidence="8" key="1">
    <citation type="submission" date="2022-06" db="EMBL/GenBank/DDBJ databases">
        <title>Genome sequence of Phormidium yuhuli AB48 isolated from an industrial photobioreactor environment.</title>
        <authorList>
            <person name="Qiu Y."/>
            <person name="Noonan A.J.C."/>
            <person name="Dofher K."/>
            <person name="Koch M."/>
            <person name="Kieft B."/>
            <person name="Lin X."/>
            <person name="Ziels R.M."/>
            <person name="Hallam S.J."/>
        </authorList>
    </citation>
    <scope>NUCLEOTIDE SEQUENCE</scope>
    <source>
        <strain evidence="8">AB48</strain>
    </source>
</reference>
<evidence type="ECO:0000256" key="4">
    <source>
        <dbReference type="ARBA" id="ARBA00022989"/>
    </source>
</evidence>
<evidence type="ECO:0000259" key="7">
    <source>
        <dbReference type="PROSITE" id="PS50850"/>
    </source>
</evidence>
<dbReference type="InterPro" id="IPR011701">
    <property type="entry name" value="MFS"/>
</dbReference>